<evidence type="ECO:0000313" key="2">
    <source>
        <dbReference type="Proteomes" id="UP001409585"/>
    </source>
</evidence>
<proteinExistence type="predicted"/>
<dbReference type="EMBL" id="BAABLX010000024">
    <property type="protein sequence ID" value="GAA4945449.1"/>
    <property type="molecule type" value="Genomic_DNA"/>
</dbReference>
<sequence length="160" mass="17747">MGYMPGSLFADGGYIKFCPAGVSDAVMAIVHHNHAKSTHSDANHVDDSVDTKHNIGNTINKDHTAHHSDGPFHNHHNAVASDVSHAKVFSDAHKDEPLETAWQPNCDYGFIKSSTDNSLPAFQFTPFVSKAVFEQQRLRYQDVIATIRRKQQPRAPPIFS</sequence>
<protein>
    <submittedName>
        <fullName evidence="1">Uncharacterized protein</fullName>
    </submittedName>
</protein>
<gene>
    <name evidence="1" type="ORF">GCM10025791_25760</name>
</gene>
<organism evidence="1 2">
    <name type="scientific">Halioxenophilus aromaticivorans</name>
    <dbReference type="NCBI Taxonomy" id="1306992"/>
    <lineage>
        <taxon>Bacteria</taxon>
        <taxon>Pseudomonadati</taxon>
        <taxon>Pseudomonadota</taxon>
        <taxon>Gammaproteobacteria</taxon>
        <taxon>Alteromonadales</taxon>
        <taxon>Alteromonadaceae</taxon>
        <taxon>Halioxenophilus</taxon>
    </lineage>
</organism>
<reference evidence="2" key="1">
    <citation type="journal article" date="2019" name="Int. J. Syst. Evol. Microbiol.">
        <title>The Global Catalogue of Microorganisms (GCM) 10K type strain sequencing project: providing services to taxonomists for standard genome sequencing and annotation.</title>
        <authorList>
            <consortium name="The Broad Institute Genomics Platform"/>
            <consortium name="The Broad Institute Genome Sequencing Center for Infectious Disease"/>
            <person name="Wu L."/>
            <person name="Ma J."/>
        </authorList>
    </citation>
    <scope>NUCLEOTIDE SEQUENCE [LARGE SCALE GENOMIC DNA]</scope>
    <source>
        <strain evidence="2">JCM 19134</strain>
    </source>
</reference>
<dbReference type="AlphaFoldDB" id="A0AAV3U3Q0"/>
<evidence type="ECO:0000313" key="1">
    <source>
        <dbReference type="EMBL" id="GAA4945449.1"/>
    </source>
</evidence>
<accession>A0AAV3U3Q0</accession>
<dbReference type="Proteomes" id="UP001409585">
    <property type="component" value="Unassembled WGS sequence"/>
</dbReference>
<name>A0AAV3U3Q0_9ALTE</name>
<comment type="caution">
    <text evidence="1">The sequence shown here is derived from an EMBL/GenBank/DDBJ whole genome shotgun (WGS) entry which is preliminary data.</text>
</comment>
<keyword evidence="2" id="KW-1185">Reference proteome</keyword>